<gene>
    <name evidence="1" type="ORF">MM415B08011_0011</name>
</gene>
<dbReference type="AlphaFoldDB" id="A0A6M3LMJ2"/>
<protein>
    <submittedName>
        <fullName evidence="1">Uncharacterized protein</fullName>
    </submittedName>
</protein>
<organism evidence="1">
    <name type="scientific">viral metagenome</name>
    <dbReference type="NCBI Taxonomy" id="1070528"/>
    <lineage>
        <taxon>unclassified sequences</taxon>
        <taxon>metagenomes</taxon>
        <taxon>organismal metagenomes</taxon>
    </lineage>
</organism>
<dbReference type="EMBL" id="MT143412">
    <property type="protein sequence ID" value="QJA96567.1"/>
    <property type="molecule type" value="Genomic_DNA"/>
</dbReference>
<sequence length="66" mass="8122">MEHLDKYLEEIEFEREFDELIECEVETLKFEREKNLLLLEVLFKEVTNQIKNNSPNLNKIRELIIR</sequence>
<evidence type="ECO:0000313" key="1">
    <source>
        <dbReference type="EMBL" id="QJA96567.1"/>
    </source>
</evidence>
<accession>A0A6M3LMJ2</accession>
<reference evidence="1" key="1">
    <citation type="submission" date="2020-03" db="EMBL/GenBank/DDBJ databases">
        <title>The deep terrestrial virosphere.</title>
        <authorList>
            <person name="Holmfeldt K."/>
            <person name="Nilsson E."/>
            <person name="Simone D."/>
            <person name="Lopez-Fernandez M."/>
            <person name="Wu X."/>
            <person name="de Brujin I."/>
            <person name="Lundin D."/>
            <person name="Andersson A."/>
            <person name="Bertilsson S."/>
            <person name="Dopson M."/>
        </authorList>
    </citation>
    <scope>NUCLEOTIDE SEQUENCE</scope>
    <source>
        <strain evidence="1">MM415B08011</strain>
    </source>
</reference>
<name>A0A6M3LMJ2_9ZZZZ</name>
<proteinExistence type="predicted"/>